<dbReference type="GO" id="GO:0016251">
    <property type="term" value="F:RNA polymerase II general transcription initiation factor activity"/>
    <property type="evidence" value="ECO:0007669"/>
    <property type="project" value="TreeGrafter"/>
</dbReference>
<keyword evidence="4" id="KW-0238">DNA-binding</keyword>
<dbReference type="EMBL" id="ML213504">
    <property type="protein sequence ID" value="TFK55726.1"/>
    <property type="molecule type" value="Genomic_DNA"/>
</dbReference>
<feature type="compositionally biased region" description="Polar residues" evidence="7">
    <location>
        <begin position="526"/>
        <end position="537"/>
    </location>
</feature>
<dbReference type="Proteomes" id="UP000305948">
    <property type="component" value="Unassembled WGS sequence"/>
</dbReference>
<feature type="compositionally biased region" description="Acidic residues" evidence="7">
    <location>
        <begin position="404"/>
        <end position="415"/>
    </location>
</feature>
<evidence type="ECO:0000256" key="1">
    <source>
        <dbReference type="ARBA" id="ARBA00004123"/>
    </source>
</evidence>
<dbReference type="InterPro" id="IPR011039">
    <property type="entry name" value="TFIIF_interaction"/>
</dbReference>
<comment type="similarity">
    <text evidence="2">Belongs to the TFIIF alpha subunit family.</text>
</comment>
<dbReference type="GO" id="GO:0032968">
    <property type="term" value="P:positive regulation of transcription elongation by RNA polymerase II"/>
    <property type="evidence" value="ECO:0007669"/>
    <property type="project" value="InterPro"/>
</dbReference>
<evidence type="ECO:0000313" key="8">
    <source>
        <dbReference type="EMBL" id="TFK55726.1"/>
    </source>
</evidence>
<dbReference type="PANTHER" id="PTHR13011:SF0">
    <property type="entry name" value="GENERAL TRANSCRIPTION FACTOR IIF SUBUNIT 1"/>
    <property type="match status" value="1"/>
</dbReference>
<dbReference type="AlphaFoldDB" id="A0A5C3NGW4"/>
<feature type="region of interest" description="Disordered" evidence="7">
    <location>
        <begin position="155"/>
        <end position="176"/>
    </location>
</feature>
<evidence type="ECO:0000256" key="7">
    <source>
        <dbReference type="SAM" id="MobiDB-lite"/>
    </source>
</evidence>
<keyword evidence="3" id="KW-0805">Transcription regulation</keyword>
<accession>A0A5C3NGW4</accession>
<feature type="compositionally biased region" description="Polar residues" evidence="7">
    <location>
        <begin position="468"/>
        <end position="478"/>
    </location>
</feature>
<evidence type="ECO:0000256" key="2">
    <source>
        <dbReference type="ARBA" id="ARBA00005249"/>
    </source>
</evidence>
<keyword evidence="5" id="KW-0804">Transcription</keyword>
<dbReference type="PANTHER" id="PTHR13011">
    <property type="entry name" value="TFIIF-ALPHA"/>
    <property type="match status" value="1"/>
</dbReference>
<sequence>MAPTKPLDPSILFHPKKKKPGQAPPPPPPRARPSPHPTPEAQRRSPSKAPDEPVDAINPPASSGGKFKEYKIVSSKLNGWKYDVMKFDTRKTIDIPDFFQNKGPHKLNRKDPPRSDVAPVTAPQPVGPMLGPDNKPVIGADGRMVMVDAEGRPIHNTNGAAANGVGDKGKPGRKKFQKKTRQVYLIPEETRQLRKEERYPWVMEVPSQNELWVAKLEEVSKAETHAFFMPASADTFKFVPAHRWYKFQKKPNYKIPNLEEAESMMAKMQKNKDPSRWLAQNFASSSNGASGSGATTSVSMPYIQSGPSLVYDAGTSLGPGGRRLRTVDSGMERGLFGDDDDDGDNRKRRAREYGGEGDQDEMDYEEIFQDDEEKPDVNEAEDEEAKEVEERIKKEYSKAKVMNDGEEEDEDEDDESKLTRAGRQLRKLMRSIEKNQAYESDDDDNPYLSEEEDSEEETPEVPAGPAVQDQSRSGSQQPPATPVASPTPIKTESSLPNLSRPTSPTQSGHSVVAKRATSPKVPKIKTSPNVSRASSPLAQGPASPNGRASSPSMPGSPAVPNRPNKRKAEDASPTSPTSPKAAANGDQPKPKKPKVYLPIADLTAAMIARWLRTHPGAKTVDCIAQFRQYIKDTEARKYFTALVREVGSMEQGSLYIKEMYKQRDPEPGVGPKPPVQAS</sequence>
<evidence type="ECO:0000313" key="9">
    <source>
        <dbReference type="Proteomes" id="UP000305948"/>
    </source>
</evidence>
<feature type="compositionally biased region" description="Acidic residues" evidence="7">
    <location>
        <begin position="439"/>
        <end position="459"/>
    </location>
</feature>
<evidence type="ECO:0000256" key="6">
    <source>
        <dbReference type="ARBA" id="ARBA00023242"/>
    </source>
</evidence>
<organism evidence="8 9">
    <name type="scientific">Heliocybe sulcata</name>
    <dbReference type="NCBI Taxonomy" id="5364"/>
    <lineage>
        <taxon>Eukaryota</taxon>
        <taxon>Fungi</taxon>
        <taxon>Dikarya</taxon>
        <taxon>Basidiomycota</taxon>
        <taxon>Agaricomycotina</taxon>
        <taxon>Agaricomycetes</taxon>
        <taxon>Gloeophyllales</taxon>
        <taxon>Gloeophyllaceae</taxon>
        <taxon>Heliocybe</taxon>
    </lineage>
</organism>
<feature type="region of interest" description="Disordered" evidence="7">
    <location>
        <begin position="1"/>
        <end position="67"/>
    </location>
</feature>
<gene>
    <name evidence="8" type="ORF">OE88DRAFT_1652164</name>
</gene>
<dbReference type="STRING" id="5364.A0A5C3NGW4"/>
<feature type="compositionally biased region" description="Pro residues" evidence="7">
    <location>
        <begin position="22"/>
        <end position="38"/>
    </location>
</feature>
<proteinExistence type="inferred from homology"/>
<feature type="compositionally biased region" description="Polar residues" evidence="7">
    <location>
        <begin position="488"/>
        <end position="509"/>
    </location>
</feature>
<feature type="compositionally biased region" description="Acidic residues" evidence="7">
    <location>
        <begin position="355"/>
        <end position="387"/>
    </location>
</feature>
<keyword evidence="9" id="KW-1185">Reference proteome</keyword>
<evidence type="ECO:0000256" key="3">
    <source>
        <dbReference type="ARBA" id="ARBA00023015"/>
    </source>
</evidence>
<protein>
    <submittedName>
        <fullName evidence="8">Rap30/74 interaction domain-containing protein</fullName>
    </submittedName>
</protein>
<dbReference type="OrthoDB" id="76676at2759"/>
<dbReference type="GO" id="GO:0006367">
    <property type="term" value="P:transcription initiation at RNA polymerase II promoter"/>
    <property type="evidence" value="ECO:0007669"/>
    <property type="project" value="InterPro"/>
</dbReference>
<keyword evidence="6" id="KW-0539">Nucleus</keyword>
<dbReference type="GO" id="GO:0001096">
    <property type="term" value="F:TFIIF-class transcription factor complex binding"/>
    <property type="evidence" value="ECO:0007669"/>
    <property type="project" value="TreeGrafter"/>
</dbReference>
<dbReference type="GO" id="GO:0005674">
    <property type="term" value="C:transcription factor TFIIF complex"/>
    <property type="evidence" value="ECO:0007669"/>
    <property type="project" value="TreeGrafter"/>
</dbReference>
<dbReference type="SUPFAM" id="SSF50916">
    <property type="entry name" value="Rap30/74 interaction domains"/>
    <property type="match status" value="1"/>
</dbReference>
<reference evidence="8 9" key="1">
    <citation type="journal article" date="2019" name="Nat. Ecol. Evol.">
        <title>Megaphylogeny resolves global patterns of mushroom evolution.</title>
        <authorList>
            <person name="Varga T."/>
            <person name="Krizsan K."/>
            <person name="Foldi C."/>
            <person name="Dima B."/>
            <person name="Sanchez-Garcia M."/>
            <person name="Sanchez-Ramirez S."/>
            <person name="Szollosi G.J."/>
            <person name="Szarkandi J.G."/>
            <person name="Papp V."/>
            <person name="Albert L."/>
            <person name="Andreopoulos W."/>
            <person name="Angelini C."/>
            <person name="Antonin V."/>
            <person name="Barry K.W."/>
            <person name="Bougher N.L."/>
            <person name="Buchanan P."/>
            <person name="Buyck B."/>
            <person name="Bense V."/>
            <person name="Catcheside P."/>
            <person name="Chovatia M."/>
            <person name="Cooper J."/>
            <person name="Damon W."/>
            <person name="Desjardin D."/>
            <person name="Finy P."/>
            <person name="Geml J."/>
            <person name="Haridas S."/>
            <person name="Hughes K."/>
            <person name="Justo A."/>
            <person name="Karasinski D."/>
            <person name="Kautmanova I."/>
            <person name="Kiss B."/>
            <person name="Kocsube S."/>
            <person name="Kotiranta H."/>
            <person name="LaButti K.M."/>
            <person name="Lechner B.E."/>
            <person name="Liimatainen K."/>
            <person name="Lipzen A."/>
            <person name="Lukacs Z."/>
            <person name="Mihaltcheva S."/>
            <person name="Morgado L.N."/>
            <person name="Niskanen T."/>
            <person name="Noordeloos M.E."/>
            <person name="Ohm R.A."/>
            <person name="Ortiz-Santana B."/>
            <person name="Ovrebo C."/>
            <person name="Racz N."/>
            <person name="Riley R."/>
            <person name="Savchenko A."/>
            <person name="Shiryaev A."/>
            <person name="Soop K."/>
            <person name="Spirin V."/>
            <person name="Szebenyi C."/>
            <person name="Tomsovsky M."/>
            <person name="Tulloss R.E."/>
            <person name="Uehling J."/>
            <person name="Grigoriev I.V."/>
            <person name="Vagvolgyi C."/>
            <person name="Papp T."/>
            <person name="Martin F.M."/>
            <person name="Miettinen O."/>
            <person name="Hibbett D.S."/>
            <person name="Nagy L.G."/>
        </authorList>
    </citation>
    <scope>NUCLEOTIDE SEQUENCE [LARGE SCALE GENOMIC DNA]</scope>
    <source>
        <strain evidence="8 9">OMC1185</strain>
    </source>
</reference>
<evidence type="ECO:0000256" key="5">
    <source>
        <dbReference type="ARBA" id="ARBA00023163"/>
    </source>
</evidence>
<feature type="compositionally biased region" description="Basic and acidic residues" evidence="7">
    <location>
        <begin position="388"/>
        <end position="403"/>
    </location>
</feature>
<comment type="subcellular location">
    <subcellularLocation>
        <location evidence="1">Nucleus</location>
    </subcellularLocation>
</comment>
<dbReference type="GO" id="GO:0003677">
    <property type="term" value="F:DNA binding"/>
    <property type="evidence" value="ECO:0007669"/>
    <property type="project" value="UniProtKB-KW"/>
</dbReference>
<dbReference type="InterPro" id="IPR008851">
    <property type="entry name" value="TFIIF-alpha"/>
</dbReference>
<evidence type="ECO:0000256" key="4">
    <source>
        <dbReference type="ARBA" id="ARBA00023125"/>
    </source>
</evidence>
<name>A0A5C3NGW4_9AGAM</name>
<feature type="region of interest" description="Disordered" evidence="7">
    <location>
        <begin position="313"/>
        <end position="594"/>
    </location>
</feature>